<name>A0ABX9IK07_9FLAO</name>
<feature type="chain" id="PRO_5045698941" evidence="1">
    <location>
        <begin position="27"/>
        <end position="391"/>
    </location>
</feature>
<dbReference type="Proteomes" id="UP000256491">
    <property type="component" value="Unassembled WGS sequence"/>
</dbReference>
<comment type="caution">
    <text evidence="2">The sequence shown here is derived from an EMBL/GenBank/DDBJ whole genome shotgun (WGS) entry which is preliminary data.</text>
</comment>
<protein>
    <submittedName>
        <fullName evidence="2">DUF2931 family protein</fullName>
    </submittedName>
</protein>
<dbReference type="Pfam" id="PF11153">
    <property type="entry name" value="DUF2931"/>
    <property type="match status" value="1"/>
</dbReference>
<keyword evidence="3" id="KW-1185">Reference proteome</keyword>
<organism evidence="2 3">
    <name type="scientific">Chryseobacterium rhizosphaerae</name>
    <dbReference type="NCBI Taxonomy" id="395937"/>
    <lineage>
        <taxon>Bacteria</taxon>
        <taxon>Pseudomonadati</taxon>
        <taxon>Bacteroidota</taxon>
        <taxon>Flavobacteriia</taxon>
        <taxon>Flavobacteriales</taxon>
        <taxon>Weeksellaceae</taxon>
        <taxon>Chryseobacterium group</taxon>
        <taxon>Chryseobacterium</taxon>
    </lineage>
</organism>
<feature type="signal peptide" evidence="1">
    <location>
        <begin position="1"/>
        <end position="26"/>
    </location>
</feature>
<dbReference type="RefSeq" id="WP_081989216.1">
    <property type="nucleotide sequence ID" value="NZ_BJYH01000016.1"/>
</dbReference>
<accession>A0ABX9IK07</accession>
<sequence>MMKKAKNALLFSLTLVLLLQIVGCHPKDKFEWNAAWSAPKFYGNGGPFVEFFYQGKSIAGASASIGADPGWGLTSGGYAGGDIFKPVPDSVFVKWICAIDGYRYEGGSRLPQDKMLSLFRNGWNSKGEKENYTQIIAGFAPGGNVTVWVSGQGNNKEIINFKAKNKGVWKESEEAEKIEKEILSSEKFINSEVNIYRYLHGVPYSVWEKGEKTYQYDIGFSSEENRDFYESVTAFSKDGSYIFLNENQFIIPYKDWLSNHITDGVKEGKLPVHTVVQWISEDDKQWYKGEIVFPVDFQNTFESFYKKNKNVHIVYVMDKLNPSGNYTFGTIWLQGSTSKERIMEFRLAKLNNETRKYDVSKYTLPKGFVVPKWEGRILLQKPTDFEYWQEE</sequence>
<evidence type="ECO:0000313" key="2">
    <source>
        <dbReference type="EMBL" id="REC74881.1"/>
    </source>
</evidence>
<gene>
    <name evidence="2" type="ORF">DRF57_12670</name>
</gene>
<evidence type="ECO:0000256" key="1">
    <source>
        <dbReference type="SAM" id="SignalP"/>
    </source>
</evidence>
<evidence type="ECO:0000313" key="3">
    <source>
        <dbReference type="Proteomes" id="UP000256491"/>
    </source>
</evidence>
<keyword evidence="1" id="KW-0732">Signal</keyword>
<dbReference type="InterPro" id="IPR021326">
    <property type="entry name" value="DUF2931"/>
</dbReference>
<dbReference type="EMBL" id="QNUF01000013">
    <property type="protein sequence ID" value="REC74881.1"/>
    <property type="molecule type" value="Genomic_DNA"/>
</dbReference>
<proteinExistence type="predicted"/>
<reference evidence="2 3" key="1">
    <citation type="journal article" date="2010" name="Syst. Appl. Microbiol.">
        <title>Four new species of Chryseobacterium from the rhizosphere of coastal sand dune plants, Chryseobacterium elymi sp. nov., Chryseobacterium hagamense sp. nov., Chryseobacterium lathyri sp. nov. and Chryseobacterium rhizosphaerae sp. nov.</title>
        <authorList>
            <person name="Cho S.H."/>
            <person name="Lee K.S."/>
            <person name="Shin D.S."/>
            <person name="Han J.H."/>
            <person name="Park K.S."/>
            <person name="Lee C.H."/>
            <person name="Park K.H."/>
            <person name="Kim S.B."/>
        </authorList>
    </citation>
    <scope>NUCLEOTIDE SEQUENCE [LARGE SCALE GENOMIC DNA]</scope>
    <source>
        <strain evidence="2 3">KCTC 22548</strain>
    </source>
</reference>